<evidence type="ECO:0000313" key="3">
    <source>
        <dbReference type="EMBL" id="KAK5167945.1"/>
    </source>
</evidence>
<feature type="transmembrane region" description="Helical" evidence="2">
    <location>
        <begin position="49"/>
        <end position="72"/>
    </location>
</feature>
<sequence length="202" mass="22066">MDNLTPSGIYALSTSAYLTIQSLPLLLTPSLITSLLSPDPRRPTDLETYFCRALGLSLLTLAATILPLTGILPTASPSKQAQAEKEDATTDPYASPTVITTSTYHALNAFYLYTQLAPGSWNFGFTAGITLSGTLFCFGLWVMMFGGDKGRTSKKTGADKRTANFPFTNAESSREKRKEAKAEGKVEKEKRRSMARTKSRDY</sequence>
<feature type="compositionally biased region" description="Basic and acidic residues" evidence="1">
    <location>
        <begin position="152"/>
        <end position="162"/>
    </location>
</feature>
<dbReference type="Proteomes" id="UP001337655">
    <property type="component" value="Unassembled WGS sequence"/>
</dbReference>
<feature type="compositionally biased region" description="Basic and acidic residues" evidence="1">
    <location>
        <begin position="172"/>
        <end position="202"/>
    </location>
</feature>
<keyword evidence="4" id="KW-1185">Reference proteome</keyword>
<evidence type="ECO:0000256" key="1">
    <source>
        <dbReference type="SAM" id="MobiDB-lite"/>
    </source>
</evidence>
<comment type="caution">
    <text evidence="3">The sequence shown here is derived from an EMBL/GenBank/DDBJ whole genome shotgun (WGS) entry which is preliminary data.</text>
</comment>
<dbReference type="EMBL" id="JAVRRT010000010">
    <property type="protein sequence ID" value="KAK5167945.1"/>
    <property type="molecule type" value="Genomic_DNA"/>
</dbReference>
<dbReference type="PANTHER" id="PTHR39605">
    <property type="entry name" value="MAJOR FACILITATOR SUPERFAMILY (MFS) PROFILE DOMAIN-CONTAINING PROTEIN"/>
    <property type="match status" value="1"/>
</dbReference>
<name>A0AAV9P4U3_9PEZI</name>
<gene>
    <name evidence="3" type="ORF">LTR77_006512</name>
</gene>
<keyword evidence="2" id="KW-1133">Transmembrane helix</keyword>
<accession>A0AAV9P4U3</accession>
<evidence type="ECO:0000256" key="2">
    <source>
        <dbReference type="SAM" id="Phobius"/>
    </source>
</evidence>
<keyword evidence="2" id="KW-0472">Membrane</keyword>
<feature type="transmembrane region" description="Helical" evidence="2">
    <location>
        <begin position="16"/>
        <end position="37"/>
    </location>
</feature>
<evidence type="ECO:0000313" key="4">
    <source>
        <dbReference type="Proteomes" id="UP001337655"/>
    </source>
</evidence>
<feature type="transmembrane region" description="Helical" evidence="2">
    <location>
        <begin position="123"/>
        <end position="145"/>
    </location>
</feature>
<dbReference type="RefSeq" id="XP_064657555.1">
    <property type="nucleotide sequence ID" value="XM_064803754.1"/>
</dbReference>
<dbReference type="PANTHER" id="PTHR39605:SF1">
    <property type="entry name" value="MAJOR FACILITATOR SUPERFAMILY (MFS) PROFILE DOMAIN-CONTAINING PROTEIN"/>
    <property type="match status" value="1"/>
</dbReference>
<organism evidence="3 4">
    <name type="scientific">Saxophila tyrrhenica</name>
    <dbReference type="NCBI Taxonomy" id="1690608"/>
    <lineage>
        <taxon>Eukaryota</taxon>
        <taxon>Fungi</taxon>
        <taxon>Dikarya</taxon>
        <taxon>Ascomycota</taxon>
        <taxon>Pezizomycotina</taxon>
        <taxon>Dothideomycetes</taxon>
        <taxon>Dothideomycetidae</taxon>
        <taxon>Mycosphaerellales</taxon>
        <taxon>Extremaceae</taxon>
        <taxon>Saxophila</taxon>
    </lineage>
</organism>
<dbReference type="AlphaFoldDB" id="A0AAV9P4U3"/>
<feature type="region of interest" description="Disordered" evidence="1">
    <location>
        <begin position="152"/>
        <end position="202"/>
    </location>
</feature>
<proteinExistence type="predicted"/>
<dbReference type="GeneID" id="89927852"/>
<reference evidence="3 4" key="1">
    <citation type="submission" date="2023-08" db="EMBL/GenBank/DDBJ databases">
        <title>Black Yeasts Isolated from many extreme environments.</title>
        <authorList>
            <person name="Coleine C."/>
            <person name="Stajich J.E."/>
            <person name="Selbmann L."/>
        </authorList>
    </citation>
    <scope>NUCLEOTIDE SEQUENCE [LARGE SCALE GENOMIC DNA]</scope>
    <source>
        <strain evidence="3 4">CCFEE 5935</strain>
    </source>
</reference>
<keyword evidence="2" id="KW-0812">Transmembrane</keyword>
<protein>
    <submittedName>
        <fullName evidence="3">Uncharacterized protein</fullName>
    </submittedName>
</protein>